<proteinExistence type="predicted"/>
<gene>
    <name evidence="1" type="ORF">BGP84_06520</name>
</gene>
<sequence length="155" mass="16865">MQAPDRITLVLRACEAAPLSNILPFAKPGQLASAGRGLARIVSVSEGDLQGKLAEAHTLLRDAQASHGSLLMTDPPQDPWKTRRISERIAAALSGSSEPGGVPTEQDERARFEAAMQLINPNEDFEQKDAGQYVGFYLECAWIGWRARAALERQP</sequence>
<name>A0A2S3X1E0_PSEPU</name>
<dbReference type="EMBL" id="MINH01000019">
    <property type="protein sequence ID" value="POG09400.1"/>
    <property type="molecule type" value="Genomic_DNA"/>
</dbReference>
<dbReference type="AlphaFoldDB" id="A0A2S3X1E0"/>
<evidence type="ECO:0000313" key="2">
    <source>
        <dbReference type="Proteomes" id="UP000237230"/>
    </source>
</evidence>
<evidence type="ECO:0000313" key="1">
    <source>
        <dbReference type="EMBL" id="POG09400.1"/>
    </source>
</evidence>
<comment type="caution">
    <text evidence="1">The sequence shown here is derived from an EMBL/GenBank/DDBJ whole genome shotgun (WGS) entry which is preliminary data.</text>
</comment>
<reference evidence="1 2" key="1">
    <citation type="submission" date="2016-08" db="EMBL/GenBank/DDBJ databases">
        <authorList>
            <person name="Seilhamer J.J."/>
        </authorList>
    </citation>
    <scope>NUCLEOTIDE SEQUENCE [LARGE SCALE GENOMIC DNA]</scope>
    <source>
        <strain evidence="1 2">KH-21-114</strain>
    </source>
</reference>
<reference evidence="1 2" key="2">
    <citation type="submission" date="2018-03" db="EMBL/GenBank/DDBJ databases">
        <title>Draft genome of Pseudomonas putida strain KH-21-114.</title>
        <authorList>
            <person name="Yoshizawa S."/>
            <person name="Khan N.H."/>
            <person name="Nishimura M."/>
            <person name="Chiura H.X."/>
            <person name="Ogura Y."/>
            <person name="Hayashi T."/>
            <person name="Kogure K."/>
        </authorList>
    </citation>
    <scope>NUCLEOTIDE SEQUENCE [LARGE SCALE GENOMIC DNA]</scope>
    <source>
        <strain evidence="1 2">KH-21-114</strain>
    </source>
</reference>
<dbReference type="Proteomes" id="UP000237230">
    <property type="component" value="Unassembled WGS sequence"/>
</dbReference>
<dbReference type="RefSeq" id="WP_103446267.1">
    <property type="nucleotide sequence ID" value="NZ_MINI01000028.1"/>
</dbReference>
<organism evidence="1 2">
    <name type="scientific">Pseudomonas putida</name>
    <name type="common">Arthrobacter siderocapsulatus</name>
    <dbReference type="NCBI Taxonomy" id="303"/>
    <lineage>
        <taxon>Bacteria</taxon>
        <taxon>Pseudomonadati</taxon>
        <taxon>Pseudomonadota</taxon>
        <taxon>Gammaproteobacteria</taxon>
        <taxon>Pseudomonadales</taxon>
        <taxon>Pseudomonadaceae</taxon>
        <taxon>Pseudomonas</taxon>
    </lineage>
</organism>
<accession>A0A2S3X1E0</accession>
<dbReference type="OrthoDB" id="6872927at2"/>
<protein>
    <submittedName>
        <fullName evidence="1">Uncharacterized protein</fullName>
    </submittedName>
</protein>